<reference evidence="1" key="1">
    <citation type="submission" date="2016-09" db="EMBL/GenBank/DDBJ databases">
        <authorList>
            <person name="Hebert L."/>
            <person name="Moumen B."/>
        </authorList>
    </citation>
    <scope>NUCLEOTIDE SEQUENCE [LARGE SCALE GENOMIC DNA]</scope>
    <source>
        <strain evidence="1">OVI</strain>
    </source>
</reference>
<dbReference type="Proteomes" id="UP000195570">
    <property type="component" value="Unassembled WGS sequence"/>
</dbReference>
<dbReference type="AlphaFoldDB" id="A0A1G4IA09"/>
<dbReference type="EMBL" id="CZPT02001110">
    <property type="protein sequence ID" value="SCU68917.1"/>
    <property type="molecule type" value="Genomic_DNA"/>
</dbReference>
<evidence type="ECO:0000313" key="1">
    <source>
        <dbReference type="EMBL" id="SCU68917.1"/>
    </source>
</evidence>
<dbReference type="GeneID" id="92374503"/>
<name>A0A1G4IA09_TRYEQ</name>
<proteinExistence type="predicted"/>
<gene>
    <name evidence="1" type="ORF">TEOVI_000056300</name>
</gene>
<keyword evidence="2" id="KW-1185">Reference proteome</keyword>
<accession>A0A1G4IA09</accession>
<evidence type="ECO:0000313" key="2">
    <source>
        <dbReference type="Proteomes" id="UP000195570"/>
    </source>
</evidence>
<dbReference type="VEuPathDB" id="TriTrypDB:TEOVI_000056300"/>
<dbReference type="RefSeq" id="XP_067079979.1">
    <property type="nucleotide sequence ID" value="XM_067223878.1"/>
</dbReference>
<organism evidence="1 2">
    <name type="scientific">Trypanosoma equiperdum</name>
    <dbReference type="NCBI Taxonomy" id="5694"/>
    <lineage>
        <taxon>Eukaryota</taxon>
        <taxon>Discoba</taxon>
        <taxon>Euglenozoa</taxon>
        <taxon>Kinetoplastea</taxon>
        <taxon>Metakinetoplastina</taxon>
        <taxon>Trypanosomatida</taxon>
        <taxon>Trypanosomatidae</taxon>
        <taxon>Trypanosoma</taxon>
    </lineage>
</organism>
<comment type="caution">
    <text evidence="1">The sequence shown here is derived from an EMBL/GenBank/DDBJ whole genome shotgun (WGS) entry which is preliminary data.</text>
</comment>
<sequence length="126" mass="13816">MGNLSQRRIGIQISDRCATTAPYFFFFSTAEDAVLQHRWSSTVLDIIPGPCSGHFSLARPSGRHSPHTFPHIEPGYIHSSGQNATPTLHECPPEYLASLSRKHAPVPALTVTLGSEMTSHKEEHLG</sequence>
<protein>
    <submittedName>
        <fullName evidence="1">Uncharacterized protein</fullName>
    </submittedName>
</protein>